<evidence type="ECO:0000313" key="3">
    <source>
        <dbReference type="Proteomes" id="UP001515480"/>
    </source>
</evidence>
<dbReference type="AlphaFoldDB" id="A0AB34IJL9"/>
<feature type="chain" id="PRO_5044263649" description="Acylphosphatase" evidence="1">
    <location>
        <begin position="17"/>
        <end position="212"/>
    </location>
</feature>
<dbReference type="Proteomes" id="UP001515480">
    <property type="component" value="Unassembled WGS sequence"/>
</dbReference>
<feature type="signal peptide" evidence="1">
    <location>
        <begin position="1"/>
        <end position="16"/>
    </location>
</feature>
<name>A0AB34IJL9_PRYPA</name>
<keyword evidence="3" id="KW-1185">Reference proteome</keyword>
<evidence type="ECO:0008006" key="4">
    <source>
        <dbReference type="Google" id="ProtNLM"/>
    </source>
</evidence>
<organism evidence="2 3">
    <name type="scientific">Prymnesium parvum</name>
    <name type="common">Toxic golden alga</name>
    <dbReference type="NCBI Taxonomy" id="97485"/>
    <lineage>
        <taxon>Eukaryota</taxon>
        <taxon>Haptista</taxon>
        <taxon>Haptophyta</taxon>
        <taxon>Prymnesiophyceae</taxon>
        <taxon>Prymnesiales</taxon>
        <taxon>Prymnesiaceae</taxon>
        <taxon>Prymnesium</taxon>
    </lineage>
</organism>
<protein>
    <recommendedName>
        <fullName evidence="4">Acylphosphatase</fullName>
    </recommendedName>
</protein>
<evidence type="ECO:0000256" key="1">
    <source>
        <dbReference type="SAM" id="SignalP"/>
    </source>
</evidence>
<keyword evidence="1" id="KW-0732">Signal</keyword>
<comment type="caution">
    <text evidence="2">The sequence shown here is derived from an EMBL/GenBank/DDBJ whole genome shotgun (WGS) entry which is preliminary data.</text>
</comment>
<reference evidence="2 3" key="1">
    <citation type="journal article" date="2024" name="Science">
        <title>Giant polyketide synthase enzymes in the biosynthesis of giant marine polyether toxins.</title>
        <authorList>
            <person name="Fallon T.R."/>
            <person name="Shende V.V."/>
            <person name="Wierzbicki I.H."/>
            <person name="Pendleton A.L."/>
            <person name="Watervoot N.F."/>
            <person name="Auber R.P."/>
            <person name="Gonzalez D.J."/>
            <person name="Wisecaver J.H."/>
            <person name="Moore B.S."/>
        </authorList>
    </citation>
    <scope>NUCLEOTIDE SEQUENCE [LARGE SCALE GENOMIC DNA]</scope>
    <source>
        <strain evidence="2 3">12B1</strain>
    </source>
</reference>
<sequence length="212" mass="23386">MAALLALLPLFPPLPPLTPRARPALMGGFESSQFRPLDAARVSLRVSGSAALIASLPPTLRSHLTGGITGVMYEVNARRLELIAEGERPLLETLVRFAEDAVEGEEGAECRMSWQLPGGGYDETFPLVRLAEDMRAEVELRGDPATMAYYARHLNVEAVFNRGLKVSERGLNHDRLTVSLSGDADRLKSFVRWCYNGPRLARAEKVTVTWKK</sequence>
<dbReference type="EMBL" id="JBGBPQ010000026">
    <property type="protein sequence ID" value="KAL1499151.1"/>
    <property type="molecule type" value="Genomic_DNA"/>
</dbReference>
<proteinExistence type="predicted"/>
<evidence type="ECO:0000313" key="2">
    <source>
        <dbReference type="EMBL" id="KAL1499151.1"/>
    </source>
</evidence>
<accession>A0AB34IJL9</accession>
<gene>
    <name evidence="2" type="ORF">AB1Y20_013662</name>
</gene>